<gene>
    <name evidence="6" type="ORF">DW687_09850</name>
</gene>
<dbReference type="GO" id="GO:0003700">
    <property type="term" value="F:DNA-binding transcription factor activity"/>
    <property type="evidence" value="ECO:0007669"/>
    <property type="project" value="InterPro"/>
</dbReference>
<comment type="similarity">
    <text evidence="1">Belongs to the LysR transcriptional regulatory family.</text>
</comment>
<reference evidence="6 7" key="1">
    <citation type="submission" date="2018-08" db="EMBL/GenBank/DDBJ databases">
        <title>A genome reference for cultivated species of the human gut microbiota.</title>
        <authorList>
            <person name="Zou Y."/>
            <person name="Xue W."/>
            <person name="Luo G."/>
        </authorList>
    </citation>
    <scope>NUCLEOTIDE SEQUENCE [LARGE SCALE GENOMIC DNA]</scope>
    <source>
        <strain evidence="6 7">AM25-6</strain>
    </source>
</reference>
<evidence type="ECO:0000313" key="6">
    <source>
        <dbReference type="EMBL" id="RGD73334.1"/>
    </source>
</evidence>
<dbReference type="GeneID" id="98000274"/>
<dbReference type="GO" id="GO:0003677">
    <property type="term" value="F:DNA binding"/>
    <property type="evidence" value="ECO:0007669"/>
    <property type="project" value="UniProtKB-KW"/>
</dbReference>
<evidence type="ECO:0000256" key="3">
    <source>
        <dbReference type="ARBA" id="ARBA00023125"/>
    </source>
</evidence>
<dbReference type="Gene3D" id="3.40.190.10">
    <property type="entry name" value="Periplasmic binding protein-like II"/>
    <property type="match status" value="2"/>
</dbReference>
<evidence type="ECO:0000256" key="2">
    <source>
        <dbReference type="ARBA" id="ARBA00023015"/>
    </source>
</evidence>
<evidence type="ECO:0000256" key="4">
    <source>
        <dbReference type="ARBA" id="ARBA00023163"/>
    </source>
</evidence>
<dbReference type="PROSITE" id="PS50931">
    <property type="entry name" value="HTH_LYSR"/>
    <property type="match status" value="1"/>
</dbReference>
<dbReference type="Proteomes" id="UP000261212">
    <property type="component" value="Unassembled WGS sequence"/>
</dbReference>
<dbReference type="EMBL" id="QUSM01000006">
    <property type="protein sequence ID" value="RGD73334.1"/>
    <property type="molecule type" value="Genomic_DNA"/>
</dbReference>
<dbReference type="GO" id="GO:0032993">
    <property type="term" value="C:protein-DNA complex"/>
    <property type="evidence" value="ECO:0007669"/>
    <property type="project" value="TreeGrafter"/>
</dbReference>
<dbReference type="Gene3D" id="1.10.10.10">
    <property type="entry name" value="Winged helix-like DNA-binding domain superfamily/Winged helix DNA-binding domain"/>
    <property type="match status" value="1"/>
</dbReference>
<keyword evidence="4" id="KW-0804">Transcription</keyword>
<dbReference type="RefSeq" id="WP_007049933.1">
    <property type="nucleotide sequence ID" value="NZ_CABKNJ010000001.1"/>
</dbReference>
<feature type="domain" description="HTH lysR-type" evidence="5">
    <location>
        <begin position="1"/>
        <end position="58"/>
    </location>
</feature>
<dbReference type="PRINTS" id="PR00039">
    <property type="entry name" value="HTHLYSR"/>
</dbReference>
<evidence type="ECO:0000313" key="7">
    <source>
        <dbReference type="Proteomes" id="UP000261212"/>
    </source>
</evidence>
<sequence>MTLQQLKYIIEIVNCGSINEAAGRLFITQPSLSKSVKELENELGIEIFVRSNRGISLSADGAEFLGYARQVVEQSELLEQRYLNKTPSKRLFSVSTQHYAFSVNAFVNLVKEFDQDEYEFALRETKTHEIIEDVKNLRSEIGVIYLNDFNEKVINKILKDNELTFTHLFDARPHIFLSIDNPLAKKKSIKIEDLEPYPRVSFEQGTYNSFYFSEEILSTLSHKKNLLVSDRATLSNLLIGLHGYTITTGILSVELNGSNLVSIPLESDEVIRLGYIKHKNVSLSIPAKKYIEQLEHYIKEYKY</sequence>
<dbReference type="Pfam" id="PF03466">
    <property type="entry name" value="LysR_substrate"/>
    <property type="match status" value="1"/>
</dbReference>
<dbReference type="FunFam" id="1.10.10.10:FF:000001">
    <property type="entry name" value="LysR family transcriptional regulator"/>
    <property type="match status" value="1"/>
</dbReference>
<proteinExistence type="inferred from homology"/>
<evidence type="ECO:0000256" key="1">
    <source>
        <dbReference type="ARBA" id="ARBA00009437"/>
    </source>
</evidence>
<organism evidence="6 7">
    <name type="scientific">Anaerofustis stercorihominis</name>
    <dbReference type="NCBI Taxonomy" id="214853"/>
    <lineage>
        <taxon>Bacteria</taxon>
        <taxon>Bacillati</taxon>
        <taxon>Bacillota</taxon>
        <taxon>Clostridia</taxon>
        <taxon>Eubacteriales</taxon>
        <taxon>Eubacteriaceae</taxon>
        <taxon>Anaerofustis</taxon>
    </lineage>
</organism>
<keyword evidence="2" id="KW-0805">Transcription regulation</keyword>
<name>A0A3E3DVL9_9FIRM</name>
<dbReference type="PANTHER" id="PTHR30346">
    <property type="entry name" value="TRANSCRIPTIONAL DUAL REGULATOR HCAR-RELATED"/>
    <property type="match status" value="1"/>
</dbReference>
<comment type="caution">
    <text evidence="6">The sequence shown here is derived from an EMBL/GenBank/DDBJ whole genome shotgun (WGS) entry which is preliminary data.</text>
</comment>
<evidence type="ECO:0000259" key="5">
    <source>
        <dbReference type="PROSITE" id="PS50931"/>
    </source>
</evidence>
<accession>A0A3E3DVL9</accession>
<keyword evidence="3" id="KW-0238">DNA-binding</keyword>
<dbReference type="AlphaFoldDB" id="A0A3E3DVL9"/>
<dbReference type="InterPro" id="IPR000847">
    <property type="entry name" value="LysR_HTH_N"/>
</dbReference>
<dbReference type="PANTHER" id="PTHR30346:SF0">
    <property type="entry name" value="HCA OPERON TRANSCRIPTIONAL ACTIVATOR HCAR"/>
    <property type="match status" value="1"/>
</dbReference>
<dbReference type="Pfam" id="PF00126">
    <property type="entry name" value="HTH_1"/>
    <property type="match status" value="1"/>
</dbReference>
<dbReference type="InterPro" id="IPR036388">
    <property type="entry name" value="WH-like_DNA-bd_sf"/>
</dbReference>
<dbReference type="SUPFAM" id="SSF53850">
    <property type="entry name" value="Periplasmic binding protein-like II"/>
    <property type="match status" value="1"/>
</dbReference>
<dbReference type="InterPro" id="IPR005119">
    <property type="entry name" value="LysR_subst-bd"/>
</dbReference>
<dbReference type="CDD" id="cd05466">
    <property type="entry name" value="PBP2_LTTR_substrate"/>
    <property type="match status" value="1"/>
</dbReference>
<protein>
    <submittedName>
        <fullName evidence="6">LysR family transcriptional regulator</fullName>
    </submittedName>
</protein>
<dbReference type="InterPro" id="IPR036390">
    <property type="entry name" value="WH_DNA-bd_sf"/>
</dbReference>
<dbReference type="SUPFAM" id="SSF46785">
    <property type="entry name" value="Winged helix' DNA-binding domain"/>
    <property type="match status" value="1"/>
</dbReference>